<dbReference type="EMBL" id="MU003765">
    <property type="protein sequence ID" value="KAF2726226.1"/>
    <property type="molecule type" value="Genomic_DNA"/>
</dbReference>
<feature type="region of interest" description="Disordered" evidence="1">
    <location>
        <begin position="1"/>
        <end position="54"/>
    </location>
</feature>
<dbReference type="AlphaFoldDB" id="A0A9P4UUW4"/>
<feature type="compositionally biased region" description="Polar residues" evidence="1">
    <location>
        <begin position="19"/>
        <end position="28"/>
    </location>
</feature>
<feature type="compositionally biased region" description="Basic and acidic residues" evidence="1">
    <location>
        <begin position="135"/>
        <end position="147"/>
    </location>
</feature>
<reference evidence="3" key="1">
    <citation type="journal article" date="2020" name="Stud. Mycol.">
        <title>101 Dothideomycetes genomes: a test case for predicting lifestyles and emergence of pathogens.</title>
        <authorList>
            <person name="Haridas S."/>
            <person name="Albert R."/>
            <person name="Binder M."/>
            <person name="Bloem J."/>
            <person name="Labutti K."/>
            <person name="Salamov A."/>
            <person name="Andreopoulos B."/>
            <person name="Baker S."/>
            <person name="Barry K."/>
            <person name="Bills G."/>
            <person name="Bluhm B."/>
            <person name="Cannon C."/>
            <person name="Castanera R."/>
            <person name="Culley D."/>
            <person name="Daum C."/>
            <person name="Ezra D."/>
            <person name="Gonzalez J."/>
            <person name="Henrissat B."/>
            <person name="Kuo A."/>
            <person name="Liang C."/>
            <person name="Lipzen A."/>
            <person name="Lutzoni F."/>
            <person name="Magnuson J."/>
            <person name="Mondo S."/>
            <person name="Nolan M."/>
            <person name="Ohm R."/>
            <person name="Pangilinan J."/>
            <person name="Park H.-J."/>
            <person name="Ramirez L."/>
            <person name="Alfaro M."/>
            <person name="Sun H."/>
            <person name="Tritt A."/>
            <person name="Yoshinaga Y."/>
            <person name="Zwiers L.-H."/>
            <person name="Turgeon B."/>
            <person name="Goodwin S."/>
            <person name="Spatafora J."/>
            <person name="Crous P."/>
            <person name="Grigoriev I."/>
        </authorList>
    </citation>
    <scope>NUCLEOTIDE SEQUENCE</scope>
    <source>
        <strain evidence="3">CBS 116435</strain>
    </source>
</reference>
<dbReference type="Proteomes" id="UP000799441">
    <property type="component" value="Unassembled WGS sequence"/>
</dbReference>
<feature type="compositionally biased region" description="Low complexity" evidence="1">
    <location>
        <begin position="29"/>
        <end position="45"/>
    </location>
</feature>
<evidence type="ECO:0000313" key="4">
    <source>
        <dbReference type="Proteomes" id="UP000799441"/>
    </source>
</evidence>
<proteinExistence type="predicted"/>
<protein>
    <submittedName>
        <fullName evidence="3">Uncharacterized protein</fullName>
    </submittedName>
</protein>
<keyword evidence="2" id="KW-1133">Transmembrane helix</keyword>
<comment type="caution">
    <text evidence="3">The sequence shown here is derived from an EMBL/GenBank/DDBJ whole genome shotgun (WGS) entry which is preliminary data.</text>
</comment>
<keyword evidence="2" id="KW-0812">Transmembrane</keyword>
<dbReference type="OrthoDB" id="4775599at2759"/>
<sequence>MAQDSSKSSSNDVSIASSTNQPPYNSPASRSTGTSTSTSTITNIGGSDGDDSQTHDRSDTVINYYFIFLALILCFVGLAAFFILKRRRKAMMRSSHSRQDALARDIYGWGSTDGAASSWGGQRYWPGGRWRSVERPERDEGLNEHGEAPPPYIPKREEESGGAGASGESGPAIPLQTLNRAQVGLSKPPDYTQTDVLQTSVTSSDGEPNSSRAPQETSHSTETTPSTDRPHR</sequence>
<evidence type="ECO:0000313" key="3">
    <source>
        <dbReference type="EMBL" id="KAF2726226.1"/>
    </source>
</evidence>
<feature type="compositionally biased region" description="Low complexity" evidence="1">
    <location>
        <begin position="216"/>
        <end position="232"/>
    </location>
</feature>
<feature type="compositionally biased region" description="Polar residues" evidence="1">
    <location>
        <begin position="191"/>
        <end position="215"/>
    </location>
</feature>
<organism evidence="3 4">
    <name type="scientific">Polychaeton citri CBS 116435</name>
    <dbReference type="NCBI Taxonomy" id="1314669"/>
    <lineage>
        <taxon>Eukaryota</taxon>
        <taxon>Fungi</taxon>
        <taxon>Dikarya</taxon>
        <taxon>Ascomycota</taxon>
        <taxon>Pezizomycotina</taxon>
        <taxon>Dothideomycetes</taxon>
        <taxon>Dothideomycetidae</taxon>
        <taxon>Capnodiales</taxon>
        <taxon>Capnodiaceae</taxon>
        <taxon>Polychaeton</taxon>
    </lineage>
</organism>
<feature type="transmembrane region" description="Helical" evidence="2">
    <location>
        <begin position="62"/>
        <end position="84"/>
    </location>
</feature>
<evidence type="ECO:0000256" key="2">
    <source>
        <dbReference type="SAM" id="Phobius"/>
    </source>
</evidence>
<keyword evidence="2" id="KW-0472">Membrane</keyword>
<evidence type="ECO:0000256" key="1">
    <source>
        <dbReference type="SAM" id="MobiDB-lite"/>
    </source>
</evidence>
<feature type="compositionally biased region" description="Low complexity" evidence="1">
    <location>
        <begin position="1"/>
        <end position="18"/>
    </location>
</feature>
<keyword evidence="4" id="KW-1185">Reference proteome</keyword>
<gene>
    <name evidence="3" type="ORF">K431DRAFT_299322</name>
</gene>
<feature type="region of interest" description="Disordered" evidence="1">
    <location>
        <begin position="135"/>
        <end position="232"/>
    </location>
</feature>
<name>A0A9P4UUW4_9PEZI</name>
<accession>A0A9P4UUW4</accession>